<accession>A0A919S3X8</accession>
<dbReference type="Gene3D" id="2.60.40.2700">
    <property type="match status" value="2"/>
</dbReference>
<evidence type="ECO:0000313" key="4">
    <source>
        <dbReference type="Proteomes" id="UP000681340"/>
    </source>
</evidence>
<evidence type="ECO:0000256" key="1">
    <source>
        <dbReference type="SAM" id="MobiDB-lite"/>
    </source>
</evidence>
<feature type="compositionally biased region" description="Low complexity" evidence="1">
    <location>
        <begin position="35"/>
        <end position="54"/>
    </location>
</feature>
<feature type="signal peptide" evidence="2">
    <location>
        <begin position="1"/>
        <end position="38"/>
    </location>
</feature>
<feature type="compositionally biased region" description="Low complexity" evidence="1">
    <location>
        <begin position="62"/>
        <end position="75"/>
    </location>
</feature>
<dbReference type="Proteomes" id="UP000681340">
    <property type="component" value="Unassembled WGS sequence"/>
</dbReference>
<feature type="region of interest" description="Disordered" evidence="1">
    <location>
        <begin position="35"/>
        <end position="103"/>
    </location>
</feature>
<proteinExistence type="predicted"/>
<keyword evidence="2" id="KW-0732">Signal</keyword>
<sequence>MAPRLTKRARHGRHPIIQALAGIAVAAALLVAPQPAAAATAEPVPSAPASASAEPSPPVTPSPSAEETTPTATPSPSVPPRTSKAPEPTAQPKPGKSAPSADAAAAEPCGGVLKLGTAVDCEEIKNKQKHVYTLTTTADGERLILVLRAQHEGGESLSGTLTSADGETSCYLGTYPSDCTLGAAGTYTITVSLYSGSGSNGYALGADSRSHPSACTTLTNDSLAFPAKTIEGTLAAGSAGRCYRIEQAEGTLVRISVGGVGGSDVRGQLENATGEGICYLQDARECTLTGAGPYSFFVTEQYGAATEYRVAVTRLSDPAGCDDVPVATFGDPGDRSGSTTIGGDKVTCRTFTAAAGLHLLTFDNAQYLNWRVADRTGAVLCSKWGEQRELCPLPAAGTYTLFGESSDSWVDPHTVTVAVFPLASTTGCGPSVGTAWDTPAVRVRVTSRLQVECNPLEARPGDRIDLRSGGWITDTTGERICDTVREDDERGCVLPGNGPYRIISEPSWDEDPEDRWAEIEARRLNDPQGCATVPVGRYGAAPAGAPTAAECRTLTVPAAGRYRVEVVDDENYHGYGTIFDQAGKRVCEVGSCTFPAPGSYTLVTDGSTYATVLLPAAGAASGCVTASDQPTAAPAKGEFKAAGQYDCLLLPTPTGAGLALLKPQDATGTGRPELTVYDATGSYECDIYQLRDYSCVLEGTAPFHVVLHLDEDIDSVTGPYALNVARTSGGPACPTLASGATPSLTLGGDKYVGCFTLPAGQHSASEVLSFRRTAGTGKARLSVFGPTGSRRCSTQVADAGFDVCQLEAGAATVLVEGSTATGTFTFSRKDVTATATGCTRITSTVIGSPSLTGTLSSRGDLRCYQVSANAADRVLVDSRDADNVSRTIVLDPAGETTSCAGYVSACAVTGQSKYQVLVWSLGTGSTAYQLDVWKVWANGQPPAECAEVPSAAYGFGPYTGTLSSTRPALCVVAPAAYYDDLTIDVNNPDDPDDGFFWDAGMYVVTGSSGMQSCAIGEGGFHCWHGRQPVEPTVYLLTNGNRASEHPYRLEATCHSPLCGGERFTATAVAPASVATGAKRTITVTGTALHLQDTVRVTPAGSAALTATVKTVSADRRTLTAEVDLTSAPTGPAAVSVDSFGADGEPVVPAAGFTVTGAALRVTKAPAITGTVAVGSTVKVAAGSWTPAATSYTYQWRANGSAIRGAGGASYSVAAAVVGKRLTVTVTAVRSGHLAGSTTSAASAVVAKGKAPAATRKPAVTGTAKVGRTVKVSAGTWSPKADSYRYEWRLGGKLIRGATKSSLKLTSSMRNKKVTVTVIARKTGYTDGKATGKAVTVRR</sequence>
<protein>
    <recommendedName>
        <fullName evidence="5">IPT/TIG domain-containing protein</fullName>
    </recommendedName>
</protein>
<organism evidence="3 4">
    <name type="scientific">Actinoplanes auranticolor</name>
    <dbReference type="NCBI Taxonomy" id="47988"/>
    <lineage>
        <taxon>Bacteria</taxon>
        <taxon>Bacillati</taxon>
        <taxon>Actinomycetota</taxon>
        <taxon>Actinomycetes</taxon>
        <taxon>Micromonosporales</taxon>
        <taxon>Micromonosporaceae</taxon>
        <taxon>Actinoplanes</taxon>
    </lineage>
</organism>
<evidence type="ECO:0000256" key="2">
    <source>
        <dbReference type="SAM" id="SignalP"/>
    </source>
</evidence>
<evidence type="ECO:0008006" key="5">
    <source>
        <dbReference type="Google" id="ProtNLM"/>
    </source>
</evidence>
<gene>
    <name evidence="3" type="ORF">Aau02nite_05370</name>
</gene>
<feature type="chain" id="PRO_5037586684" description="IPT/TIG domain-containing protein" evidence="2">
    <location>
        <begin position="39"/>
        <end position="1338"/>
    </location>
</feature>
<reference evidence="3" key="1">
    <citation type="submission" date="2021-03" db="EMBL/GenBank/DDBJ databases">
        <title>Whole genome shotgun sequence of Actinoplanes auranticolor NBRC 12245.</title>
        <authorList>
            <person name="Komaki H."/>
            <person name="Tamura T."/>
        </authorList>
    </citation>
    <scope>NUCLEOTIDE SEQUENCE</scope>
    <source>
        <strain evidence="3">NBRC 12245</strain>
    </source>
</reference>
<name>A0A919S3X8_9ACTN</name>
<evidence type="ECO:0000313" key="3">
    <source>
        <dbReference type="EMBL" id="GIM63643.1"/>
    </source>
</evidence>
<dbReference type="RefSeq" id="WP_212986684.1">
    <property type="nucleotide sequence ID" value="NZ_BAABEA010000003.1"/>
</dbReference>
<dbReference type="EMBL" id="BOQL01000005">
    <property type="protein sequence ID" value="GIM63643.1"/>
    <property type="molecule type" value="Genomic_DNA"/>
</dbReference>
<keyword evidence="4" id="KW-1185">Reference proteome</keyword>
<comment type="caution">
    <text evidence="3">The sequence shown here is derived from an EMBL/GenBank/DDBJ whole genome shotgun (WGS) entry which is preliminary data.</text>
</comment>
<feature type="compositionally biased region" description="Low complexity" evidence="1">
    <location>
        <begin position="92"/>
        <end position="103"/>
    </location>
</feature>